<evidence type="ECO:0000313" key="2">
    <source>
        <dbReference type="Proteomes" id="UP000831701"/>
    </source>
</evidence>
<reference evidence="1" key="1">
    <citation type="submission" date="2022-04" db="EMBL/GenBank/DDBJ databases">
        <title>Jade perch genome.</title>
        <authorList>
            <person name="Chao B."/>
        </authorList>
    </citation>
    <scope>NUCLEOTIDE SEQUENCE</scope>
    <source>
        <strain evidence="1">CB-2022</strain>
    </source>
</reference>
<name>A0ACB8V6U7_9TELE</name>
<accession>A0ACB8V6U7</accession>
<organism evidence="1 2">
    <name type="scientific">Scortum barcoo</name>
    <name type="common">barcoo grunter</name>
    <dbReference type="NCBI Taxonomy" id="214431"/>
    <lineage>
        <taxon>Eukaryota</taxon>
        <taxon>Metazoa</taxon>
        <taxon>Chordata</taxon>
        <taxon>Craniata</taxon>
        <taxon>Vertebrata</taxon>
        <taxon>Euteleostomi</taxon>
        <taxon>Actinopterygii</taxon>
        <taxon>Neopterygii</taxon>
        <taxon>Teleostei</taxon>
        <taxon>Neoteleostei</taxon>
        <taxon>Acanthomorphata</taxon>
        <taxon>Eupercaria</taxon>
        <taxon>Centrarchiformes</taxon>
        <taxon>Terapontoidei</taxon>
        <taxon>Terapontidae</taxon>
        <taxon>Scortum</taxon>
    </lineage>
</organism>
<proteinExistence type="predicted"/>
<comment type="caution">
    <text evidence="1">The sequence shown here is derived from an EMBL/GenBank/DDBJ whole genome shotgun (WGS) entry which is preliminary data.</text>
</comment>
<gene>
    <name evidence="1" type="ORF">L3Q82_005611</name>
</gene>
<protein>
    <submittedName>
        <fullName evidence="1">Uncharacterized protein</fullName>
    </submittedName>
</protein>
<dbReference type="Proteomes" id="UP000831701">
    <property type="component" value="Chromosome 24"/>
</dbReference>
<keyword evidence="2" id="KW-1185">Reference proteome</keyword>
<evidence type="ECO:0000313" key="1">
    <source>
        <dbReference type="EMBL" id="KAI3351186.1"/>
    </source>
</evidence>
<dbReference type="EMBL" id="CM041554">
    <property type="protein sequence ID" value="KAI3351186.1"/>
    <property type="molecule type" value="Genomic_DNA"/>
</dbReference>
<sequence>MSQTTRGEVAGSSGETPDRNMILERAVGECKIVEMKLQGVTVPCLLDTGSQVSTISESFFREHLAEKGENIQSAFEWLQLTAANGLDLPYVGYVEVEVETMGLTIPKRGFLIVKDAAQSSSVPGLIGMNVVKKCRELVNAEFDTTLQGGLDSRWWEAFHRLHAVTVTDRLAFARVAGKDVVHVPASSAVTVMARGLRNVSSVGPPLLLEPISTPLPGGLIVVPTLVSSGSHLFPVRVMNLSDEDVWLRPRTRLGVLTHIDSVESEERCKVQFQRISATTEQVSIDQRPDTTTDVRSIIDKLTVGGTPEQKSQLAVLLEKYSFVFATEDEDLGYADKVQHEIHLTDDVPVTQPYRRIPPTQYSEVREHIGKLLKKGIIQESSSAYASPIVLVRKTDGSLRLCVDYRKLNAKTRRDAFPLPRIDESFDALRGAKFFSTIDLASGYHQVAMHERDRAKTAFTTPFGLFEYVRMPFGVCNGPATFQRLMQATMSDLIFQILLVYLDDILVFSETFEQHLERLETVFKRLAETGLKIKLQKCAFLQQSVKFLGHQVSAEGVGTDPSKISAVKDWRVPTTAKELQSFLGFCSYYRRFICGFSQIAGPLHDLWPPSSINGRSSEPPGLFLEPGRPSKLSDRGEKGLSQGGDQEPDGHSVRAPAYLCRERKNLPEGTTISAAIHQSGLCGREARPEATPESKAHGSPPGVCQNAPEGLSDHEKLNSLV</sequence>